<dbReference type="EMBL" id="CP003333">
    <property type="protein sequence ID" value="AFL69149.1"/>
    <property type="molecule type" value="Genomic_DNA"/>
</dbReference>
<proteinExistence type="predicted"/>
<sequence>MYKLIKELFFLLTFAQRKQFYRLQLLVIFMSFAEIIGVASI</sequence>
<dbReference type="HOGENOM" id="CLU_3277650_0_0_7"/>
<dbReference type="Proteomes" id="UP000006176">
    <property type="component" value="Chromosome"/>
</dbReference>
<feature type="transmembrane region" description="Helical" evidence="1">
    <location>
        <begin position="20"/>
        <end position="39"/>
    </location>
</feature>
<keyword evidence="1" id="KW-1133">Transmembrane helix</keyword>
<keyword evidence="1" id="KW-0472">Membrane</keyword>
<dbReference type="AlphaFoldDB" id="I3XYX5"/>
<reference evidence="2 3" key="1">
    <citation type="submission" date="2012-06" db="EMBL/GenBank/DDBJ databases">
        <title>Complete sequence of Sulfurospirillum barnesii SES-3.</title>
        <authorList>
            <consortium name="US DOE Joint Genome Institute"/>
            <person name="Lucas S."/>
            <person name="Han J."/>
            <person name="Lapidus A."/>
            <person name="Cheng J.-F."/>
            <person name="Goodwin L."/>
            <person name="Pitluck S."/>
            <person name="Peters L."/>
            <person name="Ovchinnikova G."/>
            <person name="Lu M."/>
            <person name="Detter J.C."/>
            <person name="Han C."/>
            <person name="Tapia R."/>
            <person name="Land M."/>
            <person name="Hauser L."/>
            <person name="Kyrpides N."/>
            <person name="Ivanova N."/>
            <person name="Pagani I."/>
            <person name="Stolz J."/>
            <person name="Arkin A."/>
            <person name="Dehal P."/>
            <person name="Oremland R."/>
            <person name="Saltikov C."/>
            <person name="Basu P."/>
            <person name="Hollibaugh J."/>
            <person name="Newman D."/>
            <person name="Stolyar S."/>
            <person name="Hazen T."/>
            <person name="Woyke T."/>
        </authorList>
    </citation>
    <scope>NUCLEOTIDE SEQUENCE [LARGE SCALE GENOMIC DNA]</scope>
    <source>
        <strain evidence="3">ATCC 700032 / DSM 10660 / SES-3</strain>
    </source>
</reference>
<gene>
    <name evidence="2" type="ordered locus">Sulba_1869</name>
</gene>
<dbReference type="KEGG" id="sba:Sulba_1869"/>
<evidence type="ECO:0000256" key="1">
    <source>
        <dbReference type="SAM" id="Phobius"/>
    </source>
</evidence>
<name>I3XYX5_SULBS</name>
<evidence type="ECO:0000313" key="3">
    <source>
        <dbReference type="Proteomes" id="UP000006176"/>
    </source>
</evidence>
<evidence type="ECO:0000313" key="2">
    <source>
        <dbReference type="EMBL" id="AFL69149.1"/>
    </source>
</evidence>
<dbReference type="PATRIC" id="fig|760154.4.peg.1866"/>
<keyword evidence="3" id="KW-1185">Reference proteome</keyword>
<accession>I3XYX5</accession>
<organism evidence="2 3">
    <name type="scientific">Sulfurospirillum barnesii (strain ATCC 700032 / DSM 10660 / SES-3)</name>
    <dbReference type="NCBI Taxonomy" id="760154"/>
    <lineage>
        <taxon>Bacteria</taxon>
        <taxon>Pseudomonadati</taxon>
        <taxon>Campylobacterota</taxon>
        <taxon>Epsilonproteobacteria</taxon>
        <taxon>Campylobacterales</taxon>
        <taxon>Sulfurospirillaceae</taxon>
        <taxon>Sulfurospirillum</taxon>
    </lineage>
</organism>
<protein>
    <submittedName>
        <fullName evidence="2">Uncharacterized protein</fullName>
    </submittedName>
</protein>
<keyword evidence="1" id="KW-0812">Transmembrane</keyword>